<keyword evidence="9" id="KW-0963">Cytoplasm</keyword>
<dbReference type="STRING" id="1802067.A2966_03005"/>
<dbReference type="CDD" id="cd01999">
    <property type="entry name" value="ASS"/>
    <property type="match status" value="1"/>
</dbReference>
<dbReference type="InterPro" id="IPR001518">
    <property type="entry name" value="Arginosuc_synth"/>
</dbReference>
<evidence type="ECO:0000256" key="5">
    <source>
        <dbReference type="ARBA" id="ARBA00022598"/>
    </source>
</evidence>
<gene>
    <name evidence="9" type="primary">argG</name>
    <name evidence="11" type="ORF">A2966_03005</name>
</gene>
<dbReference type="Gene3D" id="1.20.5.470">
    <property type="entry name" value="Single helix bin"/>
    <property type="match status" value="1"/>
</dbReference>
<dbReference type="AlphaFoldDB" id="A0A1F7J729"/>
<dbReference type="Pfam" id="PF20979">
    <property type="entry name" value="Arginosuc_syn_C"/>
    <property type="match status" value="1"/>
</dbReference>
<feature type="binding site" evidence="9">
    <location>
        <position position="105"/>
    </location>
    <ligand>
        <name>L-citrulline</name>
        <dbReference type="ChEBI" id="CHEBI:57743"/>
    </ligand>
</feature>
<dbReference type="GO" id="GO:0005737">
    <property type="term" value="C:cytoplasm"/>
    <property type="evidence" value="ECO:0007669"/>
    <property type="project" value="UniProtKB-SubCell"/>
</dbReference>
<keyword evidence="8 9" id="KW-0067">ATP-binding</keyword>
<evidence type="ECO:0000256" key="1">
    <source>
        <dbReference type="ARBA" id="ARBA00004967"/>
    </source>
</evidence>
<evidence type="ECO:0000256" key="8">
    <source>
        <dbReference type="ARBA" id="ARBA00022840"/>
    </source>
</evidence>
<dbReference type="PANTHER" id="PTHR11587:SF2">
    <property type="entry name" value="ARGININOSUCCINATE SYNTHASE"/>
    <property type="match status" value="1"/>
</dbReference>
<dbReference type="Gene3D" id="3.40.50.1380">
    <property type="entry name" value="Methylglyoxal synthase-like domain"/>
    <property type="match status" value="1"/>
</dbReference>
<dbReference type="Proteomes" id="UP000176480">
    <property type="component" value="Unassembled WGS sequence"/>
</dbReference>
<dbReference type="InterPro" id="IPR014729">
    <property type="entry name" value="Rossmann-like_a/b/a_fold"/>
</dbReference>
<feature type="binding site" evidence="9">
    <location>
        <position position="141"/>
    </location>
    <ligand>
        <name>L-aspartate</name>
        <dbReference type="ChEBI" id="CHEBI:29991"/>
    </ligand>
</feature>
<dbReference type="PANTHER" id="PTHR11587">
    <property type="entry name" value="ARGININOSUCCINATE SYNTHASE"/>
    <property type="match status" value="1"/>
</dbReference>
<dbReference type="GO" id="GO:0005524">
    <property type="term" value="F:ATP binding"/>
    <property type="evidence" value="ECO:0007669"/>
    <property type="project" value="UniProtKB-UniRule"/>
</dbReference>
<comment type="caution">
    <text evidence="11">The sequence shown here is derived from an EMBL/GenBank/DDBJ whole genome shotgun (WGS) entry which is preliminary data.</text>
</comment>
<dbReference type="NCBIfam" id="TIGR00032">
    <property type="entry name" value="argG"/>
    <property type="match status" value="1"/>
</dbReference>
<organism evidence="11 12">
    <name type="scientific">Candidatus Roizmanbacteria bacterium RIFCSPLOWO2_01_FULL_41_22</name>
    <dbReference type="NCBI Taxonomy" id="1802067"/>
    <lineage>
        <taxon>Bacteria</taxon>
        <taxon>Candidatus Roizmaniibacteriota</taxon>
    </lineage>
</organism>
<keyword evidence="6 9" id="KW-0028">Amino-acid biosynthesis</keyword>
<dbReference type="EMBL" id="MGAR01000029">
    <property type="protein sequence ID" value="OGK51410.1"/>
    <property type="molecule type" value="Genomic_DNA"/>
</dbReference>
<feature type="binding site" evidence="9">
    <location>
        <position position="142"/>
    </location>
    <ligand>
        <name>L-aspartate</name>
        <dbReference type="ChEBI" id="CHEBI:29991"/>
    </ligand>
</feature>
<dbReference type="Gene3D" id="3.90.1260.10">
    <property type="entry name" value="Argininosuccinate synthetase, chain A, domain 2"/>
    <property type="match status" value="1"/>
</dbReference>
<dbReference type="InterPro" id="IPR048267">
    <property type="entry name" value="Arginosuc_syn_N"/>
</dbReference>
<dbReference type="InterPro" id="IPR048268">
    <property type="entry name" value="Arginosuc_syn_C"/>
</dbReference>
<feature type="binding site" evidence="9">
    <location>
        <position position="141"/>
    </location>
    <ligand>
        <name>L-citrulline</name>
        <dbReference type="ChEBI" id="CHEBI:57743"/>
    </ligand>
</feature>
<dbReference type="FunFam" id="3.90.1260.10:FF:000007">
    <property type="entry name" value="Argininosuccinate synthase"/>
    <property type="match status" value="1"/>
</dbReference>
<comment type="subunit">
    <text evidence="2 9">Homotetramer.</text>
</comment>
<dbReference type="InterPro" id="IPR023434">
    <property type="entry name" value="Arginosuc_synth_type_1_subfam"/>
</dbReference>
<keyword evidence="5 9" id="KW-0436">Ligase</keyword>
<dbReference type="InterPro" id="IPR036914">
    <property type="entry name" value="MGS-like_dom_sf"/>
</dbReference>
<evidence type="ECO:0000256" key="7">
    <source>
        <dbReference type="ARBA" id="ARBA00022741"/>
    </source>
</evidence>
<dbReference type="GO" id="GO:0006526">
    <property type="term" value="P:L-arginine biosynthetic process"/>
    <property type="evidence" value="ECO:0007669"/>
    <property type="project" value="UniProtKB-UniRule"/>
</dbReference>
<proteinExistence type="inferred from homology"/>
<feature type="binding site" evidence="9">
    <location>
        <position position="279"/>
    </location>
    <ligand>
        <name>L-citrulline</name>
        <dbReference type="ChEBI" id="CHEBI:57743"/>
    </ligand>
</feature>
<name>A0A1F7J729_9BACT</name>
<dbReference type="GO" id="GO:0000050">
    <property type="term" value="P:urea cycle"/>
    <property type="evidence" value="ECO:0007669"/>
    <property type="project" value="TreeGrafter"/>
</dbReference>
<comment type="similarity">
    <text evidence="9">Belongs to the argininosuccinate synthase family. Type 1 subfamily.</text>
</comment>
<evidence type="ECO:0000256" key="2">
    <source>
        <dbReference type="ARBA" id="ARBA00011881"/>
    </source>
</evidence>
<dbReference type="SUPFAM" id="SSF69864">
    <property type="entry name" value="Argininosuccinate synthetase, C-terminal domain"/>
    <property type="match status" value="1"/>
</dbReference>
<dbReference type="Gene3D" id="3.40.50.620">
    <property type="entry name" value="HUPs"/>
    <property type="match status" value="1"/>
</dbReference>
<dbReference type="NCBIfam" id="NF001770">
    <property type="entry name" value="PRK00509.1"/>
    <property type="match status" value="1"/>
</dbReference>
<dbReference type="InterPro" id="IPR011607">
    <property type="entry name" value="MGS-like_dom"/>
</dbReference>
<comment type="caution">
    <text evidence="9">Lacks conserved residue(s) required for the propagation of feature annotation.</text>
</comment>
<evidence type="ECO:0000256" key="3">
    <source>
        <dbReference type="ARBA" id="ARBA00012286"/>
    </source>
</evidence>
<dbReference type="SUPFAM" id="SSF52335">
    <property type="entry name" value="Methylglyoxal synthase-like"/>
    <property type="match status" value="1"/>
</dbReference>
<keyword evidence="4 9" id="KW-0055">Arginine biosynthesis</keyword>
<evidence type="ECO:0000313" key="11">
    <source>
        <dbReference type="EMBL" id="OGK51410.1"/>
    </source>
</evidence>
<dbReference type="Pfam" id="PF02142">
    <property type="entry name" value="MGS"/>
    <property type="match status" value="1"/>
</dbReference>
<comment type="subcellular location">
    <subcellularLocation>
        <location evidence="9">Cytoplasm</location>
    </subcellularLocation>
</comment>
<dbReference type="InterPro" id="IPR018223">
    <property type="entry name" value="Arginosuc_synth_CS"/>
</dbReference>
<feature type="binding site" evidence="9">
    <location>
        <position position="291"/>
    </location>
    <ligand>
        <name>L-citrulline</name>
        <dbReference type="ChEBI" id="CHEBI:57743"/>
    </ligand>
</feature>
<feature type="binding site" evidence="9">
    <location>
        <begin position="26"/>
        <end position="34"/>
    </location>
    <ligand>
        <name>ATP</name>
        <dbReference type="ChEBI" id="CHEBI:30616"/>
    </ligand>
</feature>
<feature type="binding site" evidence="9">
    <location>
        <position position="145"/>
    </location>
    <ligand>
        <name>L-citrulline</name>
        <dbReference type="ChEBI" id="CHEBI:57743"/>
    </ligand>
</feature>
<dbReference type="GO" id="GO:0000053">
    <property type="term" value="P:argininosuccinate metabolic process"/>
    <property type="evidence" value="ECO:0007669"/>
    <property type="project" value="TreeGrafter"/>
</dbReference>
<dbReference type="SUPFAM" id="SSF52402">
    <property type="entry name" value="Adenine nucleotide alpha hydrolases-like"/>
    <property type="match status" value="1"/>
</dbReference>
<feature type="binding site" evidence="9">
    <location>
        <position position="137"/>
    </location>
    <ligand>
        <name>L-aspartate</name>
        <dbReference type="ChEBI" id="CHEBI:29991"/>
    </ligand>
</feature>
<dbReference type="HAMAP" id="MF_00005">
    <property type="entry name" value="Arg_succ_synth_type1"/>
    <property type="match status" value="1"/>
</dbReference>
<evidence type="ECO:0000256" key="9">
    <source>
        <dbReference type="HAMAP-Rule" id="MF_00005"/>
    </source>
</evidence>
<evidence type="ECO:0000259" key="10">
    <source>
        <dbReference type="PROSITE" id="PS51855"/>
    </source>
</evidence>
<dbReference type="SMART" id="SM00851">
    <property type="entry name" value="MGS"/>
    <property type="match status" value="1"/>
</dbReference>
<feature type="binding site" evidence="9">
    <location>
        <position position="135"/>
    </location>
    <ligand>
        <name>ATP</name>
        <dbReference type="ChEBI" id="CHEBI:30616"/>
    </ligand>
</feature>
<keyword evidence="7 9" id="KW-0547">Nucleotide-binding</keyword>
<evidence type="ECO:0000256" key="6">
    <source>
        <dbReference type="ARBA" id="ARBA00022605"/>
    </source>
</evidence>
<dbReference type="Pfam" id="PF00764">
    <property type="entry name" value="Arginosuc_synth"/>
    <property type="match status" value="1"/>
</dbReference>
<dbReference type="EC" id="6.3.4.5" evidence="3 9"/>
<feature type="domain" description="MGS-like" evidence="10">
    <location>
        <begin position="408"/>
        <end position="540"/>
    </location>
</feature>
<accession>A0A1F7J729</accession>
<dbReference type="InterPro" id="IPR024074">
    <property type="entry name" value="AS_cat/multimer_dom_body"/>
</dbReference>
<sequence>MKKESGYIKVSSYEGKKGEVKKVVLLYSGGLDTSVMLKWIQDEYKAQVIALTIDIGQQTDDLEEIRQKAVKLGAIKAIVIDANDEFANEYIARGIKANASYQGNYHLSTPLGRPLLAKWAVKIAAAEGADTIAHGCTGKGNDQVRIEGVALALHPDIKIIAPVREWEMGRDEEMKYAKKHHIPVRQTAAKPYSYDDNMWGVTGEGGEIENPALIPPLENILLVTTLPEKSPDKPEYLTLEFVKGIPVSVNNKQLKLADLILVLNKVGSKYGIGITHHVEDRIVGLKVRGVYEAPAAEIIITAHRNLEKYVCTRMENEFKTEVDTKWAYTCYAGLWMEPLMDDLNAFIERLNQKVTGKVTVKLYKGMAEVVAIETPNTIFEEKLATFMASSAFNQNASPGFIELFTLQMRLAQRGEKTALLSVGKRKNKMKLLNTVKELREMKYKLYATYKTHKFLAANGIEAILVSKISDRHLKPNLYDLLEANRFDIIINIPTGKETTDREKTDGQIIREMAIKGNVSLITSVSVAQDFIEKLKSAKVK</sequence>
<evidence type="ECO:0000313" key="12">
    <source>
        <dbReference type="Proteomes" id="UP000176480"/>
    </source>
</evidence>
<dbReference type="FunFam" id="3.40.50.620:FF:000019">
    <property type="entry name" value="Argininosuccinate synthase"/>
    <property type="match status" value="1"/>
</dbReference>
<dbReference type="UniPathway" id="UPA00068">
    <property type="reaction ID" value="UER00113"/>
</dbReference>
<dbReference type="GO" id="GO:0004055">
    <property type="term" value="F:argininosuccinate synthase activity"/>
    <property type="evidence" value="ECO:0007669"/>
    <property type="project" value="UniProtKB-UniRule"/>
</dbReference>
<dbReference type="PROSITE" id="PS51855">
    <property type="entry name" value="MGS"/>
    <property type="match status" value="1"/>
</dbReference>
<comment type="catalytic activity">
    <reaction evidence="9">
        <text>L-citrulline + L-aspartate + ATP = 2-(N(omega)-L-arginino)succinate + AMP + diphosphate + H(+)</text>
        <dbReference type="Rhea" id="RHEA:10932"/>
        <dbReference type="ChEBI" id="CHEBI:15378"/>
        <dbReference type="ChEBI" id="CHEBI:29991"/>
        <dbReference type="ChEBI" id="CHEBI:30616"/>
        <dbReference type="ChEBI" id="CHEBI:33019"/>
        <dbReference type="ChEBI" id="CHEBI:57472"/>
        <dbReference type="ChEBI" id="CHEBI:57743"/>
        <dbReference type="ChEBI" id="CHEBI:456215"/>
        <dbReference type="EC" id="6.3.4.5"/>
    </reaction>
</comment>
<feature type="binding site" evidence="9">
    <location>
        <position position="193"/>
    </location>
    <ligand>
        <name>L-citrulline</name>
        <dbReference type="ChEBI" id="CHEBI:57743"/>
    </ligand>
</feature>
<evidence type="ECO:0000256" key="4">
    <source>
        <dbReference type="ARBA" id="ARBA00022571"/>
    </source>
</evidence>
<protein>
    <recommendedName>
        <fullName evidence="3 9">Argininosuccinate synthase</fullName>
        <ecNumber evidence="3 9">6.3.4.5</ecNumber>
    </recommendedName>
    <alternativeName>
        <fullName evidence="9">Citrulline--aspartate ligase</fullName>
    </alternativeName>
</protein>
<reference evidence="11 12" key="1">
    <citation type="journal article" date="2016" name="Nat. Commun.">
        <title>Thousands of microbial genomes shed light on interconnected biogeochemical processes in an aquifer system.</title>
        <authorList>
            <person name="Anantharaman K."/>
            <person name="Brown C.T."/>
            <person name="Hug L.A."/>
            <person name="Sharon I."/>
            <person name="Castelle C.J."/>
            <person name="Probst A.J."/>
            <person name="Thomas B.C."/>
            <person name="Singh A."/>
            <person name="Wilkins M.J."/>
            <person name="Karaoz U."/>
            <person name="Brodie E.L."/>
            <person name="Williams K.H."/>
            <person name="Hubbard S.S."/>
            <person name="Banfield J.F."/>
        </authorList>
    </citation>
    <scope>NUCLEOTIDE SEQUENCE [LARGE SCALE GENOMIC DNA]</scope>
</reference>
<dbReference type="PROSITE" id="PS00564">
    <property type="entry name" value="ARGININOSUCCIN_SYN_1"/>
    <property type="match status" value="1"/>
</dbReference>
<comment type="pathway">
    <text evidence="1 9">Amino-acid biosynthesis; L-arginine biosynthesis; L-arginine from L-ornithine and carbamoyl phosphate: step 2/3.</text>
</comment>